<gene>
    <name evidence="1" type="ORF">BDR25DRAFT_312418</name>
</gene>
<keyword evidence="2" id="KW-1185">Reference proteome</keyword>
<reference evidence="1" key="1">
    <citation type="journal article" date="2020" name="Stud. Mycol.">
        <title>101 Dothideomycetes genomes: a test case for predicting lifestyles and emergence of pathogens.</title>
        <authorList>
            <person name="Haridas S."/>
            <person name="Albert R."/>
            <person name="Binder M."/>
            <person name="Bloem J."/>
            <person name="Labutti K."/>
            <person name="Salamov A."/>
            <person name="Andreopoulos B."/>
            <person name="Baker S."/>
            <person name="Barry K."/>
            <person name="Bills G."/>
            <person name="Bluhm B."/>
            <person name="Cannon C."/>
            <person name="Castanera R."/>
            <person name="Culley D."/>
            <person name="Daum C."/>
            <person name="Ezra D."/>
            <person name="Gonzalez J."/>
            <person name="Henrissat B."/>
            <person name="Kuo A."/>
            <person name="Liang C."/>
            <person name="Lipzen A."/>
            <person name="Lutzoni F."/>
            <person name="Magnuson J."/>
            <person name="Mondo S."/>
            <person name="Nolan M."/>
            <person name="Ohm R."/>
            <person name="Pangilinan J."/>
            <person name="Park H.-J."/>
            <person name="Ramirez L."/>
            <person name="Alfaro M."/>
            <person name="Sun H."/>
            <person name="Tritt A."/>
            <person name="Yoshinaga Y."/>
            <person name="Zwiers L.-H."/>
            <person name="Turgeon B."/>
            <person name="Goodwin S."/>
            <person name="Spatafora J."/>
            <person name="Crous P."/>
            <person name="Grigoriev I."/>
        </authorList>
    </citation>
    <scope>NUCLEOTIDE SEQUENCE</scope>
    <source>
        <strain evidence="1">ATCC 200398</strain>
    </source>
</reference>
<dbReference type="EMBL" id="MU003500">
    <property type="protein sequence ID" value="KAF2473327.1"/>
    <property type="molecule type" value="Genomic_DNA"/>
</dbReference>
<evidence type="ECO:0000313" key="1">
    <source>
        <dbReference type="EMBL" id="KAF2473327.1"/>
    </source>
</evidence>
<organism evidence="1 2">
    <name type="scientific">Lindgomyces ingoldianus</name>
    <dbReference type="NCBI Taxonomy" id="673940"/>
    <lineage>
        <taxon>Eukaryota</taxon>
        <taxon>Fungi</taxon>
        <taxon>Dikarya</taxon>
        <taxon>Ascomycota</taxon>
        <taxon>Pezizomycotina</taxon>
        <taxon>Dothideomycetes</taxon>
        <taxon>Pleosporomycetidae</taxon>
        <taxon>Pleosporales</taxon>
        <taxon>Lindgomycetaceae</taxon>
        <taxon>Lindgomyces</taxon>
    </lineage>
</organism>
<protein>
    <submittedName>
        <fullName evidence="1">Uncharacterized protein</fullName>
    </submittedName>
</protein>
<dbReference type="Proteomes" id="UP000799755">
    <property type="component" value="Unassembled WGS sequence"/>
</dbReference>
<comment type="caution">
    <text evidence="1">The sequence shown here is derived from an EMBL/GenBank/DDBJ whole genome shotgun (WGS) entry which is preliminary data.</text>
</comment>
<evidence type="ECO:0000313" key="2">
    <source>
        <dbReference type="Proteomes" id="UP000799755"/>
    </source>
</evidence>
<accession>A0ACB6R2P5</accession>
<name>A0ACB6R2P5_9PLEO</name>
<sequence length="432" mass="48347">MSPPLFPPLEKNRHHPPRNFSRPFPAQSLTNSPHQMSPTKIAPWKEALGGQYPVAYFFYGAVAEPKALKRVLGLGEEPRVRKAKILGYEKVKSRGGWSVLGREDDKGEVSGVVYMVSSDIEERSLQGFVGVAYRVASVEIEILSHGLRRGRKVEGKTFVYTGDTDMDTDILTSDLRGPDASCDGDGGSDTLDNLLRKLWPLPPEPSIPPPSDSSESSNYRYSRRFTSQNFSVPLCIRPWNHDVLTAQGVSYPTPTHDPKLPERSPSLRLSTIIPRPPTYHGPSILDTEVMLIDRKRMSGLQDDGQGIELRKLGESVHLCEKMENARVGLDLRRKNHMSKTRSAVLEGEKAKREMTGNSDGEERLEEIKLTDGCKVDLLERLNQPLPPLPEQSGVLHPAIIKKVRVADVDERERWWKDGIGVAVSRYDADEEK</sequence>
<proteinExistence type="predicted"/>